<organism evidence="1 2">
    <name type="scientific">Leptospira bandrabouensis</name>
    <dbReference type="NCBI Taxonomy" id="2484903"/>
    <lineage>
        <taxon>Bacteria</taxon>
        <taxon>Pseudomonadati</taxon>
        <taxon>Spirochaetota</taxon>
        <taxon>Spirochaetia</taxon>
        <taxon>Leptospirales</taxon>
        <taxon>Leptospiraceae</taxon>
        <taxon>Leptospira</taxon>
    </lineage>
</organism>
<dbReference type="PANTHER" id="PTHR36529">
    <property type="entry name" value="SLL1095 PROTEIN"/>
    <property type="match status" value="1"/>
</dbReference>
<dbReference type="InterPro" id="IPR029044">
    <property type="entry name" value="Nucleotide-diphossugar_trans"/>
</dbReference>
<name>A0A6H3NYF2_9LEPT</name>
<sequence length="198" mass="22792">MGKNKLIIFAKQPKLGKVKTRLASTIGDEKTLKIYFELLEFTKNVTSVIDAEKIVYWDELRDDHPNEFEFGYQNRIQTTGELGFKMENAFQNEFNLSARKIVIIGTDCPYLTKDIFEVAYSELDHVDFVVGPALDGGYYLLGMKEFSPFIFHSIPWSTKDVLSLTIESIKKNNKTFTLLKELSDIDDINDLEQWKTGI</sequence>
<evidence type="ECO:0000313" key="2">
    <source>
        <dbReference type="Proteomes" id="UP000297649"/>
    </source>
</evidence>
<dbReference type="OrthoDB" id="9810303at2"/>
<keyword evidence="1" id="KW-0808">Transferase</keyword>
<reference evidence="1" key="1">
    <citation type="journal article" date="2019" name="PLoS Negl. Trop. Dis.">
        <title>Revisiting the worldwide diversity of Leptospira species in the environment.</title>
        <authorList>
            <person name="Vincent A.T."/>
            <person name="Schiettekatte O."/>
            <person name="Bourhy P."/>
            <person name="Veyrier F.J."/>
            <person name="Picardeau M."/>
        </authorList>
    </citation>
    <scope>NUCLEOTIDE SEQUENCE [LARGE SCALE GENOMIC DNA]</scope>
    <source>
        <strain evidence="1">201601109</strain>
    </source>
</reference>
<gene>
    <name evidence="1" type="ORF">EHR08_08685</name>
</gene>
<dbReference type="Gene3D" id="3.90.550.10">
    <property type="entry name" value="Spore Coat Polysaccharide Biosynthesis Protein SpsA, Chain A"/>
    <property type="match status" value="1"/>
</dbReference>
<dbReference type="AlphaFoldDB" id="A0A6H3NYF2"/>
<dbReference type="Proteomes" id="UP000297649">
    <property type="component" value="Unassembled WGS sequence"/>
</dbReference>
<dbReference type="SUPFAM" id="SSF53448">
    <property type="entry name" value="Nucleotide-diphospho-sugar transferases"/>
    <property type="match status" value="1"/>
</dbReference>
<evidence type="ECO:0000313" key="1">
    <source>
        <dbReference type="EMBL" id="TGN16326.1"/>
    </source>
</evidence>
<comment type="caution">
    <text evidence="1">The sequence shown here is derived from an EMBL/GenBank/DDBJ whole genome shotgun (WGS) entry which is preliminary data.</text>
</comment>
<keyword evidence="2" id="KW-1185">Reference proteome</keyword>
<dbReference type="InterPro" id="IPR018641">
    <property type="entry name" value="Trfase_1_rSAM/seldom-assoc"/>
</dbReference>
<dbReference type="Pfam" id="PF09837">
    <property type="entry name" value="DUF2064"/>
    <property type="match status" value="1"/>
</dbReference>
<accession>A0A6H3NYF2</accession>
<dbReference type="RefSeq" id="WP_135745938.1">
    <property type="nucleotide sequence ID" value="NZ_JAMQPW010000004.1"/>
</dbReference>
<dbReference type="EMBL" id="RQHU01000005">
    <property type="protein sequence ID" value="TGN16326.1"/>
    <property type="molecule type" value="Genomic_DNA"/>
</dbReference>
<protein>
    <submittedName>
        <fullName evidence="1">Glycosyltransferase</fullName>
    </submittedName>
</protein>
<dbReference type="GO" id="GO:0016740">
    <property type="term" value="F:transferase activity"/>
    <property type="evidence" value="ECO:0007669"/>
    <property type="project" value="UniProtKB-KW"/>
</dbReference>
<dbReference type="NCBIfam" id="TIGR04282">
    <property type="entry name" value="glyco_like_cofC"/>
    <property type="match status" value="1"/>
</dbReference>
<dbReference type="PANTHER" id="PTHR36529:SF1">
    <property type="entry name" value="GLYCOSYLTRANSFERASE"/>
    <property type="match status" value="1"/>
</dbReference>
<proteinExistence type="predicted"/>